<reference evidence="1 2" key="1">
    <citation type="submission" date="2009-10" db="EMBL/GenBank/DDBJ databases">
        <authorList>
            <person name="Weinstock G."/>
            <person name="Sodergren E."/>
            <person name="Clifton S."/>
            <person name="Fulton L."/>
            <person name="Fulton B."/>
            <person name="Courtney L."/>
            <person name="Fronick C."/>
            <person name="Harrison M."/>
            <person name="Strong C."/>
            <person name="Farmer C."/>
            <person name="Delahaunty K."/>
            <person name="Markovic C."/>
            <person name="Hall O."/>
            <person name="Minx P."/>
            <person name="Tomlinson C."/>
            <person name="Mitreva M."/>
            <person name="Nelson J."/>
            <person name="Hou S."/>
            <person name="Wollam A."/>
            <person name="Pepin K.H."/>
            <person name="Johnson M."/>
            <person name="Bhonagiri V."/>
            <person name="Nash W.E."/>
            <person name="Warren W."/>
            <person name="Chinwalla A."/>
            <person name="Mardis E.R."/>
            <person name="Wilson R.K."/>
        </authorList>
    </citation>
    <scope>NUCLEOTIDE SEQUENCE [LARGE SCALE GENOMIC DNA]</scope>
    <source>
        <strain evidence="2">ATCC 25996 / DSM 4631 / NCTC 10774 / M26</strain>
    </source>
</reference>
<protein>
    <submittedName>
        <fullName evidence="1">Uncharacterized protein</fullName>
    </submittedName>
</protein>
<evidence type="ECO:0000313" key="2">
    <source>
        <dbReference type="Proteomes" id="UP000003344"/>
    </source>
</evidence>
<evidence type="ECO:0000313" key="1">
    <source>
        <dbReference type="EMBL" id="EFC88313.1"/>
    </source>
</evidence>
<dbReference type="EMBL" id="ACDX02000009">
    <property type="protein sequence ID" value="EFC88313.1"/>
    <property type="molecule type" value="Genomic_DNA"/>
</dbReference>
<gene>
    <name evidence="1" type="ORF">NEIMUCOT_05260</name>
</gene>
<organism evidence="1 2">
    <name type="scientific">Neisseria mucosa (strain ATCC 25996 / DSM 4631 / NCTC 10774 / M26)</name>
    <dbReference type="NCBI Taxonomy" id="546266"/>
    <lineage>
        <taxon>Bacteria</taxon>
        <taxon>Pseudomonadati</taxon>
        <taxon>Pseudomonadota</taxon>
        <taxon>Betaproteobacteria</taxon>
        <taxon>Neisseriales</taxon>
        <taxon>Neisseriaceae</taxon>
        <taxon>Neisseria</taxon>
    </lineage>
</organism>
<proteinExistence type="predicted"/>
<dbReference type="Proteomes" id="UP000003344">
    <property type="component" value="Unassembled WGS sequence"/>
</dbReference>
<accession>D2ZXB0</accession>
<dbReference type="AlphaFoldDB" id="D2ZXB0"/>
<comment type="caution">
    <text evidence="1">The sequence shown here is derived from an EMBL/GenBank/DDBJ whole genome shotgun (WGS) entry which is preliminary data.</text>
</comment>
<sequence>MAAVEGLWTSLDICREVHGFSFIYNCSHRLLGLAATKGIKKAAQSGRLLFCCSFPSVSDKRKKVPHVCVVPIEECV</sequence>
<name>D2ZXB0_NEIM2</name>